<dbReference type="AlphaFoldDB" id="A0A2T8KWF3"/>
<dbReference type="EMBL" id="CM008046">
    <property type="protein sequence ID" value="PVH66513.1"/>
    <property type="molecule type" value="Genomic_DNA"/>
</dbReference>
<gene>
    <name evidence="2" type="ORF">PAHAL_1G267900</name>
</gene>
<dbReference type="Gramene" id="PVH66513">
    <property type="protein sequence ID" value="PVH66513"/>
    <property type="gene ID" value="PAHAL_1G267900"/>
</dbReference>
<feature type="compositionally biased region" description="Basic and acidic residues" evidence="1">
    <location>
        <begin position="104"/>
        <end position="125"/>
    </location>
</feature>
<evidence type="ECO:0000256" key="1">
    <source>
        <dbReference type="SAM" id="MobiDB-lite"/>
    </source>
</evidence>
<proteinExistence type="predicted"/>
<name>A0A2T8KWF3_9POAL</name>
<organism evidence="2">
    <name type="scientific">Panicum hallii</name>
    <dbReference type="NCBI Taxonomy" id="206008"/>
    <lineage>
        <taxon>Eukaryota</taxon>
        <taxon>Viridiplantae</taxon>
        <taxon>Streptophyta</taxon>
        <taxon>Embryophyta</taxon>
        <taxon>Tracheophyta</taxon>
        <taxon>Spermatophyta</taxon>
        <taxon>Magnoliopsida</taxon>
        <taxon>Liliopsida</taxon>
        <taxon>Poales</taxon>
        <taxon>Poaceae</taxon>
        <taxon>PACMAD clade</taxon>
        <taxon>Panicoideae</taxon>
        <taxon>Panicodae</taxon>
        <taxon>Paniceae</taxon>
        <taxon>Panicinae</taxon>
        <taxon>Panicum</taxon>
        <taxon>Panicum sect. Panicum</taxon>
    </lineage>
</organism>
<feature type="region of interest" description="Disordered" evidence="1">
    <location>
        <begin position="27"/>
        <end position="74"/>
    </location>
</feature>
<evidence type="ECO:0000313" key="2">
    <source>
        <dbReference type="EMBL" id="PVH66513.1"/>
    </source>
</evidence>
<accession>A0A2T8KWF3</accession>
<feature type="region of interest" description="Disordered" evidence="1">
    <location>
        <begin position="98"/>
        <end position="125"/>
    </location>
</feature>
<sequence length="125" mass="13290">MSHPHLCDMNRALGFPDLTDTHLDWTRHGGAFRGGAPTRRRCARGGGWRPPGRGGPPARGRGGEGRGDGGGGAAGAELVARLRNWFGAFVFELGGFGSGSRFAKSGEREEERGLKRCGGEEKKWG</sequence>
<protein>
    <submittedName>
        <fullName evidence="2">Uncharacterized protein</fullName>
    </submittedName>
</protein>
<dbReference type="Proteomes" id="UP000243499">
    <property type="component" value="Chromosome 1"/>
</dbReference>
<reference evidence="2" key="1">
    <citation type="submission" date="2018-04" db="EMBL/GenBank/DDBJ databases">
        <title>WGS assembly of Panicum hallii.</title>
        <authorList>
            <person name="Lovell J."/>
            <person name="Jenkins J."/>
            <person name="Lowry D."/>
            <person name="Mamidi S."/>
            <person name="Sreedasyam A."/>
            <person name="Weng X."/>
            <person name="Barry K."/>
            <person name="Bonette J."/>
            <person name="Campitelli B."/>
            <person name="Daum C."/>
            <person name="Gordon S."/>
            <person name="Gould B."/>
            <person name="Lipzen A."/>
            <person name="Macqueen A."/>
            <person name="Palacio-Mejia J."/>
            <person name="Plott C."/>
            <person name="Shakirov E."/>
            <person name="Shu S."/>
            <person name="Yoshinaga Y."/>
            <person name="Zane M."/>
            <person name="Rokhsar D."/>
            <person name="Grimwood J."/>
            <person name="Schmutz J."/>
            <person name="Juenger T."/>
        </authorList>
    </citation>
    <scope>NUCLEOTIDE SEQUENCE [LARGE SCALE GENOMIC DNA]</scope>
    <source>
        <strain evidence="2">FIL2</strain>
    </source>
</reference>